<dbReference type="Gene3D" id="3.40.50.300">
    <property type="entry name" value="P-loop containing nucleotide triphosphate hydrolases"/>
    <property type="match status" value="1"/>
</dbReference>
<dbReference type="PANTHER" id="PTHR43603:SF1">
    <property type="entry name" value="ZINC-REGULATED GTPASE METALLOPROTEIN ACTIVATOR 1"/>
    <property type="match status" value="1"/>
</dbReference>
<dbReference type="Pfam" id="PF07683">
    <property type="entry name" value="CobW_C"/>
    <property type="match status" value="1"/>
</dbReference>
<accession>A0A660CBA0</accession>
<name>A0A660CBA0_9PSEU</name>
<dbReference type="OrthoDB" id="9808822at2"/>
<feature type="region of interest" description="Disordered" evidence="1">
    <location>
        <begin position="395"/>
        <end position="415"/>
    </location>
</feature>
<gene>
    <name evidence="3" type="ORF">JD82_02677</name>
</gene>
<dbReference type="Proteomes" id="UP000317303">
    <property type="component" value="Unassembled WGS sequence"/>
</dbReference>
<dbReference type="InterPro" id="IPR051927">
    <property type="entry name" value="Zn_Chap_cDPG_Synth"/>
</dbReference>
<protein>
    <submittedName>
        <fullName evidence="3">G3E family GTPase</fullName>
    </submittedName>
</protein>
<proteinExistence type="predicted"/>
<evidence type="ECO:0000313" key="3">
    <source>
        <dbReference type="EMBL" id="TWH20828.1"/>
    </source>
</evidence>
<evidence type="ECO:0000256" key="1">
    <source>
        <dbReference type="SAM" id="MobiDB-lite"/>
    </source>
</evidence>
<dbReference type="InterPro" id="IPR027417">
    <property type="entry name" value="P-loop_NTPase"/>
</dbReference>
<evidence type="ECO:0000259" key="2">
    <source>
        <dbReference type="SMART" id="SM00833"/>
    </source>
</evidence>
<feature type="domain" description="CobW C-terminal" evidence="2">
    <location>
        <begin position="251"/>
        <end position="367"/>
    </location>
</feature>
<sequence>MTAQHRTPVIVVSGVSPGADRDVALRLAGGEPATALVHHDLRQVSSGVVLRTVRRGIEETTTTLELAHGCVACTVREDLLPLLRRLAADTGVERVVLQLDEAMDPEQVCLAIEHVVVGDRTVGDDVEITAVTAAIDASTFVDDVTGDDTMAERGLHGSPDDERTVAHVALAQAEFADVLVCAGRPADAWSAARTNAILERVAPSAPVLDLAVTDLDTLLATVPAHARRGTGDDPHGSLLRGQPPLHSDCGMTVTVFSARRPFHPERLHEAVDVLLDGVLRARGRVWIASQPDIALWLESAGGGLGVGHLGPWLDSPEGPDWNDVSAERRTLASLRWDPLFGDRDQEIVVISHEADPQTVEATLRAALLTDAELAAGREEWARYPDPFGTWHEEPCDETELELSDTDSVYNGRNET</sequence>
<organism evidence="3 4">
    <name type="scientific">Prauserella rugosa</name>
    <dbReference type="NCBI Taxonomy" id="43354"/>
    <lineage>
        <taxon>Bacteria</taxon>
        <taxon>Bacillati</taxon>
        <taxon>Actinomycetota</taxon>
        <taxon>Actinomycetes</taxon>
        <taxon>Pseudonocardiales</taxon>
        <taxon>Pseudonocardiaceae</taxon>
        <taxon>Prauserella</taxon>
    </lineage>
</organism>
<dbReference type="Pfam" id="PF02492">
    <property type="entry name" value="cobW"/>
    <property type="match status" value="1"/>
</dbReference>
<evidence type="ECO:0000313" key="4">
    <source>
        <dbReference type="Proteomes" id="UP000317303"/>
    </source>
</evidence>
<feature type="compositionally biased region" description="Polar residues" evidence="1">
    <location>
        <begin position="405"/>
        <end position="415"/>
    </location>
</feature>
<comment type="caution">
    <text evidence="3">The sequence shown here is derived from an EMBL/GenBank/DDBJ whole genome shotgun (WGS) entry which is preliminary data.</text>
</comment>
<dbReference type="SUPFAM" id="SSF90002">
    <property type="entry name" value="Hypothetical protein YjiA, C-terminal domain"/>
    <property type="match status" value="1"/>
</dbReference>
<dbReference type="SMART" id="SM00833">
    <property type="entry name" value="CobW_C"/>
    <property type="match status" value="1"/>
</dbReference>
<dbReference type="NCBIfam" id="NF047431">
    <property type="entry name" value="hiber_recruit"/>
    <property type="match status" value="1"/>
</dbReference>
<reference evidence="3 4" key="1">
    <citation type="submission" date="2019-07" db="EMBL/GenBank/DDBJ databases">
        <title>R&amp;d 2014.</title>
        <authorList>
            <person name="Klenk H.-P."/>
        </authorList>
    </citation>
    <scope>NUCLEOTIDE SEQUENCE [LARGE SCALE GENOMIC DNA]</scope>
    <source>
        <strain evidence="3 4">DSM 43194</strain>
    </source>
</reference>
<feature type="compositionally biased region" description="Acidic residues" evidence="1">
    <location>
        <begin position="395"/>
        <end position="404"/>
    </location>
</feature>
<keyword evidence="4" id="KW-1185">Reference proteome</keyword>
<dbReference type="InterPro" id="IPR011629">
    <property type="entry name" value="CobW-like_C"/>
</dbReference>
<dbReference type="PANTHER" id="PTHR43603">
    <property type="entry name" value="COBW DOMAIN-CONTAINING PROTEIN DDB_G0274527"/>
    <property type="match status" value="1"/>
</dbReference>
<dbReference type="AlphaFoldDB" id="A0A660CBA0"/>
<dbReference type="EMBL" id="VLJV01000001">
    <property type="protein sequence ID" value="TWH20828.1"/>
    <property type="molecule type" value="Genomic_DNA"/>
</dbReference>
<dbReference type="InterPro" id="IPR003495">
    <property type="entry name" value="CobW/HypB/UreG_nucleotide-bd"/>
</dbReference>
<dbReference type="RefSeq" id="WP_030531587.1">
    <property type="nucleotide sequence ID" value="NZ_JOIJ01000005.1"/>
</dbReference>